<keyword evidence="4" id="KW-0131">Cell cycle</keyword>
<dbReference type="SUPFAM" id="SSF46785">
    <property type="entry name" value="Winged helix' DNA-binding domain"/>
    <property type="match status" value="1"/>
</dbReference>
<dbReference type="Pfam" id="PF04079">
    <property type="entry name" value="SMC_ScpB"/>
    <property type="match status" value="1"/>
</dbReference>
<dbReference type="RefSeq" id="WP_092594638.1">
    <property type="nucleotide sequence ID" value="NZ_BMCN01000001.1"/>
</dbReference>
<evidence type="ECO:0000313" key="7">
    <source>
        <dbReference type="Proteomes" id="UP000242700"/>
    </source>
</evidence>
<evidence type="ECO:0000256" key="3">
    <source>
        <dbReference type="ARBA" id="ARBA00022829"/>
    </source>
</evidence>
<keyword evidence="1" id="KW-0963">Cytoplasm</keyword>
<protein>
    <submittedName>
        <fullName evidence="6">Segregation and condensation protein B</fullName>
    </submittedName>
</protein>
<dbReference type="Gene3D" id="1.10.10.10">
    <property type="entry name" value="Winged helix-like DNA-binding domain superfamily/Winged helix DNA-binding domain"/>
    <property type="match status" value="1"/>
</dbReference>
<evidence type="ECO:0000313" key="5">
    <source>
        <dbReference type="EMBL" id="MBP1951768.1"/>
    </source>
</evidence>
<dbReference type="GO" id="GO:0051304">
    <property type="term" value="P:chromosome separation"/>
    <property type="evidence" value="ECO:0007669"/>
    <property type="project" value="InterPro"/>
</dbReference>
<reference evidence="7" key="1">
    <citation type="submission" date="2016-10" db="EMBL/GenBank/DDBJ databases">
        <authorList>
            <person name="Varghese N."/>
            <person name="Submissions S."/>
        </authorList>
    </citation>
    <scope>NUCLEOTIDE SEQUENCE [LARGE SCALE GENOMIC DNA]</scope>
    <source>
        <strain evidence="7">CGMCC 1.8911</strain>
    </source>
</reference>
<evidence type="ECO:0000256" key="1">
    <source>
        <dbReference type="ARBA" id="ARBA00022490"/>
    </source>
</evidence>
<keyword evidence="3" id="KW-0159">Chromosome partition</keyword>
<organism evidence="6 7">
    <name type="scientific">Jeotgalicoccus aerolatus</name>
    <dbReference type="NCBI Taxonomy" id="709510"/>
    <lineage>
        <taxon>Bacteria</taxon>
        <taxon>Bacillati</taxon>
        <taxon>Bacillota</taxon>
        <taxon>Bacilli</taxon>
        <taxon>Bacillales</taxon>
        <taxon>Staphylococcaceae</taxon>
        <taxon>Jeotgalicoccus</taxon>
    </lineage>
</organism>
<sequence length="178" mass="20389">MEKINIIEGLLYIAGDLGLSEETLMMHVPITKMQLENEVKQYDKEHFTIVNHGDMYFLKTTEEMEKYIKRVLDDRPAKKLSQAALEVLAIIAYNQPISRSGIESVRGIQSDGPISTLINKGLVKKKNITDERAQYFETTQSFLEIFGLKSLDDLPADDMIAEQEEIDLFFNSLKEQNQ</sequence>
<dbReference type="NCBIfam" id="TIGR00281">
    <property type="entry name" value="SMC-Scp complex subunit ScpB"/>
    <property type="match status" value="1"/>
</dbReference>
<dbReference type="PANTHER" id="PTHR34298:SF2">
    <property type="entry name" value="SEGREGATION AND CONDENSATION PROTEIN B"/>
    <property type="match status" value="1"/>
</dbReference>
<gene>
    <name evidence="5" type="ORF">J2Z27_000803</name>
    <name evidence="6" type="ORF">SAMN05216187_101125</name>
</gene>
<reference evidence="5 8" key="3">
    <citation type="submission" date="2021-03" db="EMBL/GenBank/DDBJ databases">
        <title>Genomic Encyclopedia of Type Strains, Phase IV (KMG-IV): sequencing the most valuable type-strain genomes for metagenomic binning, comparative biology and taxonomic classification.</title>
        <authorList>
            <person name="Goeker M."/>
        </authorList>
    </citation>
    <scope>NUCLEOTIDE SEQUENCE [LARGE SCALE GENOMIC DNA]</scope>
    <source>
        <strain evidence="5 8">DSM 22420</strain>
    </source>
</reference>
<dbReference type="Proteomes" id="UP001519348">
    <property type="component" value="Unassembled WGS sequence"/>
</dbReference>
<dbReference type="Proteomes" id="UP000242700">
    <property type="component" value="Unassembled WGS sequence"/>
</dbReference>
<evidence type="ECO:0000313" key="6">
    <source>
        <dbReference type="EMBL" id="SDJ57759.1"/>
    </source>
</evidence>
<dbReference type="STRING" id="586411.SAMN05216187_101125"/>
<evidence type="ECO:0000256" key="2">
    <source>
        <dbReference type="ARBA" id="ARBA00022618"/>
    </source>
</evidence>
<keyword evidence="2" id="KW-0132">Cell division</keyword>
<dbReference type="InterPro" id="IPR005234">
    <property type="entry name" value="ScpB_csome_segregation"/>
</dbReference>
<name>A0A1G8UVK9_9STAP</name>
<dbReference type="PIRSF" id="PIRSF019345">
    <property type="entry name" value="ScpB"/>
    <property type="match status" value="1"/>
</dbReference>
<dbReference type="AlphaFoldDB" id="A0A1G8UVK9"/>
<dbReference type="EMBL" id="FNFI01000001">
    <property type="protein sequence ID" value="SDJ57759.1"/>
    <property type="molecule type" value="Genomic_DNA"/>
</dbReference>
<proteinExistence type="predicted"/>
<accession>A0A1G8UVK9</accession>
<dbReference type="OrthoDB" id="9806226at2"/>
<reference evidence="6" key="2">
    <citation type="submission" date="2016-10" db="EMBL/GenBank/DDBJ databases">
        <authorList>
            <person name="de Groot N.N."/>
        </authorList>
    </citation>
    <scope>NUCLEOTIDE SEQUENCE [LARGE SCALE GENOMIC DNA]</scope>
    <source>
        <strain evidence="6">CGMCC 1.8911</strain>
    </source>
</reference>
<dbReference type="InterPro" id="IPR036388">
    <property type="entry name" value="WH-like_DNA-bd_sf"/>
</dbReference>
<dbReference type="PANTHER" id="PTHR34298">
    <property type="entry name" value="SEGREGATION AND CONDENSATION PROTEIN B"/>
    <property type="match status" value="1"/>
</dbReference>
<dbReference type="EMBL" id="JAGGKN010000002">
    <property type="protein sequence ID" value="MBP1951768.1"/>
    <property type="molecule type" value="Genomic_DNA"/>
</dbReference>
<keyword evidence="8" id="KW-1185">Reference proteome</keyword>
<dbReference type="InterPro" id="IPR036390">
    <property type="entry name" value="WH_DNA-bd_sf"/>
</dbReference>
<dbReference type="GO" id="GO:0051301">
    <property type="term" value="P:cell division"/>
    <property type="evidence" value="ECO:0007669"/>
    <property type="project" value="UniProtKB-KW"/>
</dbReference>
<evidence type="ECO:0000313" key="8">
    <source>
        <dbReference type="Proteomes" id="UP001519348"/>
    </source>
</evidence>
<evidence type="ECO:0000256" key="4">
    <source>
        <dbReference type="ARBA" id="ARBA00023306"/>
    </source>
</evidence>